<comment type="similarity">
    <text evidence="2">Belongs to the asparagine synthetase family.</text>
</comment>
<evidence type="ECO:0000256" key="5">
    <source>
        <dbReference type="ARBA" id="ARBA00022840"/>
    </source>
</evidence>
<evidence type="ECO:0000256" key="1">
    <source>
        <dbReference type="ARBA" id="ARBA00005187"/>
    </source>
</evidence>
<dbReference type="CDD" id="cd00712">
    <property type="entry name" value="AsnB"/>
    <property type="match status" value="1"/>
</dbReference>
<evidence type="ECO:0000256" key="9">
    <source>
        <dbReference type="PIRSR" id="PIRSR001589-2"/>
    </source>
</evidence>
<protein>
    <recommendedName>
        <fullName evidence="3">asparagine synthase (glutamine-hydrolyzing)</fullName>
        <ecNumber evidence="3">6.3.5.4</ecNumber>
    </recommendedName>
</protein>
<dbReference type="PROSITE" id="PS51278">
    <property type="entry name" value="GATASE_TYPE_2"/>
    <property type="match status" value="1"/>
</dbReference>
<dbReference type="EC" id="6.3.5.4" evidence="3"/>
<dbReference type="GO" id="GO:0004066">
    <property type="term" value="F:asparagine synthase (glutamine-hydrolyzing) activity"/>
    <property type="evidence" value="ECO:0007669"/>
    <property type="project" value="UniProtKB-EC"/>
</dbReference>
<comment type="catalytic activity">
    <reaction evidence="7">
        <text>L-aspartate + L-glutamine + ATP + H2O = L-asparagine + L-glutamate + AMP + diphosphate + H(+)</text>
        <dbReference type="Rhea" id="RHEA:12228"/>
        <dbReference type="ChEBI" id="CHEBI:15377"/>
        <dbReference type="ChEBI" id="CHEBI:15378"/>
        <dbReference type="ChEBI" id="CHEBI:29985"/>
        <dbReference type="ChEBI" id="CHEBI:29991"/>
        <dbReference type="ChEBI" id="CHEBI:30616"/>
        <dbReference type="ChEBI" id="CHEBI:33019"/>
        <dbReference type="ChEBI" id="CHEBI:58048"/>
        <dbReference type="ChEBI" id="CHEBI:58359"/>
        <dbReference type="ChEBI" id="CHEBI:456215"/>
        <dbReference type="EC" id="6.3.5.4"/>
    </reaction>
</comment>
<name>A0A7W9ZLC7_NOVIT</name>
<comment type="caution">
    <text evidence="12">The sequence shown here is derived from an EMBL/GenBank/DDBJ whole genome shotgun (WGS) entry which is preliminary data.</text>
</comment>
<evidence type="ECO:0000256" key="3">
    <source>
        <dbReference type="ARBA" id="ARBA00012737"/>
    </source>
</evidence>
<organism evidence="12 13">
    <name type="scientific">Novispirillum itersonii</name>
    <name type="common">Aquaspirillum itersonii</name>
    <dbReference type="NCBI Taxonomy" id="189"/>
    <lineage>
        <taxon>Bacteria</taxon>
        <taxon>Pseudomonadati</taxon>
        <taxon>Pseudomonadota</taxon>
        <taxon>Alphaproteobacteria</taxon>
        <taxon>Rhodospirillales</taxon>
        <taxon>Novispirillaceae</taxon>
        <taxon>Novispirillum</taxon>
    </lineage>
</organism>
<reference evidence="12 13" key="1">
    <citation type="submission" date="2020-08" db="EMBL/GenBank/DDBJ databases">
        <title>Genomic Encyclopedia of Type Strains, Phase IV (KMG-IV): sequencing the most valuable type-strain genomes for metagenomic binning, comparative biology and taxonomic classification.</title>
        <authorList>
            <person name="Goeker M."/>
        </authorList>
    </citation>
    <scope>NUCLEOTIDE SEQUENCE [LARGE SCALE GENOMIC DNA]</scope>
    <source>
        <strain evidence="12 13">DSM 11590</strain>
    </source>
</reference>
<keyword evidence="6 8" id="KW-0315">Glutamine amidotransferase</keyword>
<keyword evidence="13" id="KW-1185">Reference proteome</keyword>
<keyword evidence="5 9" id="KW-0067">ATP-binding</keyword>
<dbReference type="Pfam" id="PF00733">
    <property type="entry name" value="Asn_synthase"/>
    <property type="match status" value="1"/>
</dbReference>
<keyword evidence="12" id="KW-0436">Ligase</keyword>
<feature type="site" description="Important for beta-aspartyl-AMP intermediate formation" evidence="10">
    <location>
        <position position="378"/>
    </location>
</feature>
<dbReference type="NCBIfam" id="TIGR01536">
    <property type="entry name" value="asn_synth_AEB"/>
    <property type="match status" value="1"/>
</dbReference>
<keyword evidence="4 9" id="KW-0547">Nucleotide-binding</keyword>
<comment type="pathway">
    <text evidence="1">Amino-acid biosynthesis; L-asparagine biosynthesis; L-asparagine from L-aspartate (L-Gln route): step 1/1.</text>
</comment>
<feature type="binding site" evidence="9">
    <location>
        <position position="107"/>
    </location>
    <ligand>
        <name>L-glutamine</name>
        <dbReference type="ChEBI" id="CHEBI:58359"/>
    </ligand>
</feature>
<dbReference type="CDD" id="cd01991">
    <property type="entry name" value="Asn_synthase_B_C"/>
    <property type="match status" value="1"/>
</dbReference>
<evidence type="ECO:0000256" key="10">
    <source>
        <dbReference type="PIRSR" id="PIRSR001589-3"/>
    </source>
</evidence>
<dbReference type="InterPro" id="IPR017932">
    <property type="entry name" value="GATase_2_dom"/>
</dbReference>
<dbReference type="Gene3D" id="3.60.20.10">
    <property type="entry name" value="Glutamine Phosphoribosylpyrophosphate, subunit 1, domain 1"/>
    <property type="match status" value="1"/>
</dbReference>
<gene>
    <name evidence="12" type="ORF">FHS48_003800</name>
</gene>
<feature type="binding site" evidence="9">
    <location>
        <begin position="376"/>
        <end position="377"/>
    </location>
    <ligand>
        <name>ATP</name>
        <dbReference type="ChEBI" id="CHEBI:30616"/>
    </ligand>
</feature>
<dbReference type="InterPro" id="IPR001962">
    <property type="entry name" value="Asn_synthase"/>
</dbReference>
<proteinExistence type="inferred from homology"/>
<keyword evidence="8" id="KW-0028">Amino-acid biosynthesis</keyword>
<dbReference type="EMBL" id="JACIIX010000022">
    <property type="protein sequence ID" value="MBB6212349.1"/>
    <property type="molecule type" value="Genomic_DNA"/>
</dbReference>
<dbReference type="InterPro" id="IPR006426">
    <property type="entry name" value="Asn_synth_AEB"/>
</dbReference>
<feature type="active site" description="For GATase activity" evidence="8">
    <location>
        <position position="2"/>
    </location>
</feature>
<feature type="domain" description="Glutamine amidotransferase type-2" evidence="11">
    <location>
        <begin position="2"/>
        <end position="221"/>
    </location>
</feature>
<dbReference type="InterPro" id="IPR033738">
    <property type="entry name" value="AsnB_N"/>
</dbReference>
<dbReference type="SUPFAM" id="SSF52402">
    <property type="entry name" value="Adenine nucleotide alpha hydrolases-like"/>
    <property type="match status" value="1"/>
</dbReference>
<dbReference type="PANTHER" id="PTHR43284">
    <property type="entry name" value="ASPARAGINE SYNTHETASE (GLUTAMINE-HYDROLYZING)"/>
    <property type="match status" value="1"/>
</dbReference>
<dbReference type="InterPro" id="IPR051786">
    <property type="entry name" value="ASN_synthetase/amidase"/>
</dbReference>
<dbReference type="RefSeq" id="WP_184266187.1">
    <property type="nucleotide sequence ID" value="NZ_JACIIX010000022.1"/>
</dbReference>
<dbReference type="Gene3D" id="3.40.50.620">
    <property type="entry name" value="HUPs"/>
    <property type="match status" value="1"/>
</dbReference>
<dbReference type="InterPro" id="IPR029055">
    <property type="entry name" value="Ntn_hydrolases_N"/>
</dbReference>
<evidence type="ECO:0000256" key="6">
    <source>
        <dbReference type="ARBA" id="ARBA00022962"/>
    </source>
</evidence>
<evidence type="ECO:0000259" key="11">
    <source>
        <dbReference type="PROSITE" id="PS51278"/>
    </source>
</evidence>
<evidence type="ECO:0000256" key="4">
    <source>
        <dbReference type="ARBA" id="ARBA00022741"/>
    </source>
</evidence>
<sequence>MCGFVGFLNLNGGPDADAGIALRMASAIAHRGPDADAVWAEGPVALGHRRLSIIDLSPAGAQPMLSHCGRHMLAYNGEIYNYRQIRAELEQTDYFRSVVQAWRGHSDTEVMLAAIGCWGLNETLRRMVGMFAIALWDRQDRSLTLIRDRAGEKPLYYGQVNGVLLFGSELKALRAHPAFRAEIDRGAVALYMRHNYIPAPYTIYQGIRKLMPGTLLRIEADGRETAQTYWSLPQVIGARPGAGLDLSPEAAVDRLDSVLSQAVADQMVADVPLGAFLSGGIDSSTVVALMQAQSSTPVRTFSIGFHEDGYDEAQYARAVATHLKTDHTELYVSAQEAMAVIPDLPQIYDEPFSDSSQIPTFLVSRMARRHVTVALSGDAGDELFSGYRRYTMTTALWGKLGRLPGPVRSAVAAVLRAVPVGAWDTLGRLRPSAGGRLGDKIHKGAGVLSCDSVDALYRRLISHWEDPAAVVQAGREHDTVLTRQPPELARLTPVERMMALDFLSYLPDDILVKVDRAAMANSLETRVPMLDHRVVELAWSLPQSLKDRSGTGKWLLRQVLYRHVPQAMMDRPKMGFGVPLDSWLRGPLREWAEGLLAEGRLRQDGIFDPQPVRHLWAEHLQGHRNWAYHLWDVLMFNAWMDAQSAP</sequence>
<dbReference type="Pfam" id="PF13522">
    <property type="entry name" value="GATase_6"/>
    <property type="match status" value="1"/>
</dbReference>
<dbReference type="GO" id="GO:0005524">
    <property type="term" value="F:ATP binding"/>
    <property type="evidence" value="ECO:0007669"/>
    <property type="project" value="UniProtKB-KW"/>
</dbReference>
<dbReference type="PANTHER" id="PTHR43284:SF1">
    <property type="entry name" value="ASPARAGINE SYNTHETASE"/>
    <property type="match status" value="1"/>
</dbReference>
<dbReference type="AlphaFoldDB" id="A0A7W9ZLC7"/>
<evidence type="ECO:0000256" key="8">
    <source>
        <dbReference type="PIRSR" id="PIRSR001589-1"/>
    </source>
</evidence>
<dbReference type="GO" id="GO:0005829">
    <property type="term" value="C:cytosol"/>
    <property type="evidence" value="ECO:0007669"/>
    <property type="project" value="TreeGrafter"/>
</dbReference>
<keyword evidence="8" id="KW-0061">Asparagine biosynthesis</keyword>
<dbReference type="PIRSF" id="PIRSF001589">
    <property type="entry name" value="Asn_synthetase_glu-h"/>
    <property type="match status" value="1"/>
</dbReference>
<evidence type="ECO:0000256" key="7">
    <source>
        <dbReference type="ARBA" id="ARBA00048741"/>
    </source>
</evidence>
<dbReference type="Proteomes" id="UP000544872">
    <property type="component" value="Unassembled WGS sequence"/>
</dbReference>
<dbReference type="SUPFAM" id="SSF56235">
    <property type="entry name" value="N-terminal nucleophile aminohydrolases (Ntn hydrolases)"/>
    <property type="match status" value="1"/>
</dbReference>
<accession>A0A7W9ZLC7</accession>
<evidence type="ECO:0000313" key="13">
    <source>
        <dbReference type="Proteomes" id="UP000544872"/>
    </source>
</evidence>
<evidence type="ECO:0000256" key="2">
    <source>
        <dbReference type="ARBA" id="ARBA00005752"/>
    </source>
</evidence>
<feature type="binding site" evidence="9">
    <location>
        <position position="303"/>
    </location>
    <ligand>
        <name>ATP</name>
        <dbReference type="ChEBI" id="CHEBI:30616"/>
    </ligand>
</feature>
<evidence type="ECO:0000313" key="12">
    <source>
        <dbReference type="EMBL" id="MBB6212349.1"/>
    </source>
</evidence>
<dbReference type="InterPro" id="IPR014729">
    <property type="entry name" value="Rossmann-like_a/b/a_fold"/>
</dbReference>
<dbReference type="GO" id="GO:0006529">
    <property type="term" value="P:asparagine biosynthetic process"/>
    <property type="evidence" value="ECO:0007669"/>
    <property type="project" value="UniProtKB-KW"/>
</dbReference>